<sequence length="665" mass="73441">MVNNHQANNRPSKPSKSQLKQQARVLEHSLFKPSQPIQLKQFIQQLKQQQQQQQQQQQNHFNSNQQLKLACTLNDLTLPLEPIYKDSNLLSELRDHQHELATPHGSLHALHISESHENNSINSLAAAIDQALLPPAAKKARLLDRSADIPVEIQQPETAQQQSNQRTTPIPDYLDPSLFSSSSSSDHASSTSARQLALYENSQKPKRVRKKAAGPPQSINHKPKPIQDLINRLSSTGLKTLQPHFDGMWYVRSVGRSDWNTSTQPMHSNLPHPAPQPNDPQPLIITITFHPFSKTSTTQESSETKSIAPRKQTIHILSSQKLSDLRDVVICSANQIPICSADGSHWDDHRWISGSAFVIENVLFSDTRPLSPPEELASGKSDYGVLLQELLPNLIEKEKIDNLVTLENRLPGGNEREEEEGIQEIEGLEGLNGSRLPKKNPASKINISSLSMECVRFDQLTLRINEPYWMIHQGNCEHIFTVDEIRAIHPTDPAPTPTPAGQSSTTKLPTTRGENQGESSTSGGVNCSSSSSSGGGGGGVGGWTTVYPITSFLSRISSPKCRVCDRDPARLVTIDDELCAESPCFICLTCFKFLHSHEEIFESQPANNNEMLGLNPLGSQDHQPPSSIPVDSSSTAAPNPLDHSKIRWGKVPGRSWWVVPLLGST</sequence>
<dbReference type="Proteomes" id="UP000325313">
    <property type="component" value="Unassembled WGS sequence"/>
</dbReference>
<evidence type="ECO:0000313" key="8">
    <source>
        <dbReference type="EMBL" id="KAA1092628.1"/>
    </source>
</evidence>
<feature type="region of interest" description="Disordered" evidence="7">
    <location>
        <begin position="1"/>
        <end position="23"/>
    </location>
</feature>
<evidence type="ECO:0000313" key="11">
    <source>
        <dbReference type="Proteomes" id="UP000325313"/>
    </source>
</evidence>
<comment type="caution">
    <text evidence="8">The sequence shown here is derived from an EMBL/GenBank/DDBJ whole genome shotgun (WGS) entry which is preliminary data.</text>
</comment>
<protein>
    <recommendedName>
        <fullName evidence="12">snRNA-activating protein complex subunit 3</fullName>
    </recommendedName>
</protein>
<evidence type="ECO:0000256" key="7">
    <source>
        <dbReference type="SAM" id="MobiDB-lite"/>
    </source>
</evidence>
<dbReference type="GO" id="GO:0042796">
    <property type="term" value="P:snRNA transcription by RNA polymerase III"/>
    <property type="evidence" value="ECO:0007669"/>
    <property type="project" value="TreeGrafter"/>
</dbReference>
<dbReference type="EMBL" id="VSWC01000080">
    <property type="protein sequence ID" value="KAA1092628.1"/>
    <property type="molecule type" value="Genomic_DNA"/>
</dbReference>
<dbReference type="GO" id="GO:0000978">
    <property type="term" value="F:RNA polymerase II cis-regulatory region sequence-specific DNA binding"/>
    <property type="evidence" value="ECO:0007669"/>
    <property type="project" value="TreeGrafter"/>
</dbReference>
<evidence type="ECO:0000256" key="2">
    <source>
        <dbReference type="ARBA" id="ARBA00010410"/>
    </source>
</evidence>
<keyword evidence="10" id="KW-1185">Reference proteome</keyword>
<dbReference type="Pfam" id="PF12251">
    <property type="entry name" value="SNAPC3"/>
    <property type="match status" value="2"/>
</dbReference>
<evidence type="ECO:0000313" key="9">
    <source>
        <dbReference type="EMBL" id="KAA1093724.1"/>
    </source>
</evidence>
<dbReference type="Proteomes" id="UP000324748">
    <property type="component" value="Unassembled WGS sequence"/>
</dbReference>
<reference evidence="10 11" key="1">
    <citation type="submission" date="2019-05" db="EMBL/GenBank/DDBJ databases">
        <title>Emergence of the Ug99 lineage of the wheat stem rust pathogen through somatic hybridization.</title>
        <authorList>
            <person name="Li F."/>
            <person name="Upadhyaya N.M."/>
            <person name="Sperschneider J."/>
            <person name="Matny O."/>
            <person name="Nguyen-Phuc H."/>
            <person name="Mago R."/>
            <person name="Raley C."/>
            <person name="Miller M.E."/>
            <person name="Silverstein K.A.T."/>
            <person name="Henningsen E."/>
            <person name="Hirsch C.D."/>
            <person name="Visser B."/>
            <person name="Pretorius Z.A."/>
            <person name="Steffenson B.J."/>
            <person name="Schwessinger B."/>
            <person name="Dodds P.N."/>
            <person name="Figueroa M."/>
        </authorList>
    </citation>
    <scope>NUCLEOTIDE SEQUENCE [LARGE SCALE GENOMIC DNA]</scope>
    <source>
        <strain evidence="8">21-0</strain>
        <strain evidence="9 11">Ug99</strain>
    </source>
</reference>
<feature type="compositionally biased region" description="Low complexity" evidence="7">
    <location>
        <begin position="519"/>
        <end position="532"/>
    </location>
</feature>
<dbReference type="PANTHER" id="PTHR13421">
    <property type="entry name" value="SNRNA-ACTIVATING PROTEIN COMPLEX SUBUNIT 3"/>
    <property type="match status" value="1"/>
</dbReference>
<dbReference type="PANTHER" id="PTHR13421:SF16">
    <property type="entry name" value="SNRNA-ACTIVATING PROTEIN COMPLEX SUBUNIT 3"/>
    <property type="match status" value="1"/>
</dbReference>
<dbReference type="GO" id="GO:0001046">
    <property type="term" value="F:core promoter sequence-specific DNA binding"/>
    <property type="evidence" value="ECO:0007669"/>
    <property type="project" value="TreeGrafter"/>
</dbReference>
<dbReference type="GO" id="GO:0003681">
    <property type="term" value="F:bent DNA binding"/>
    <property type="evidence" value="ECO:0007669"/>
    <property type="project" value="TreeGrafter"/>
</dbReference>
<evidence type="ECO:0000256" key="5">
    <source>
        <dbReference type="ARBA" id="ARBA00023163"/>
    </source>
</evidence>
<evidence type="ECO:0000313" key="10">
    <source>
        <dbReference type="Proteomes" id="UP000324748"/>
    </source>
</evidence>
<organism evidence="8 10">
    <name type="scientific">Puccinia graminis f. sp. tritici</name>
    <dbReference type="NCBI Taxonomy" id="56615"/>
    <lineage>
        <taxon>Eukaryota</taxon>
        <taxon>Fungi</taxon>
        <taxon>Dikarya</taxon>
        <taxon>Basidiomycota</taxon>
        <taxon>Pucciniomycotina</taxon>
        <taxon>Pucciniomycetes</taxon>
        <taxon>Pucciniales</taxon>
        <taxon>Pucciniaceae</taxon>
        <taxon>Puccinia</taxon>
    </lineage>
</organism>
<gene>
    <name evidence="8" type="ORF">PGT21_008938</name>
    <name evidence="9" type="ORF">PGTUg99_023721</name>
</gene>
<dbReference type="GO" id="GO:0005634">
    <property type="term" value="C:nucleus"/>
    <property type="evidence" value="ECO:0007669"/>
    <property type="project" value="UniProtKB-SubCell"/>
</dbReference>
<keyword evidence="3" id="KW-0805">Transcription regulation</keyword>
<proteinExistence type="inferred from homology"/>
<feature type="region of interest" description="Disordered" evidence="7">
    <location>
        <begin position="154"/>
        <end position="226"/>
    </location>
</feature>
<comment type="similarity">
    <text evidence="2">Belongs to the SNAPC3/SRD2 family.</text>
</comment>
<feature type="compositionally biased region" description="Polar residues" evidence="7">
    <location>
        <begin position="155"/>
        <end position="168"/>
    </location>
</feature>
<accession>A0A5B0NXV9</accession>
<comment type="subcellular location">
    <subcellularLocation>
        <location evidence="1">Nucleus</location>
    </subcellularLocation>
</comment>
<feature type="region of interest" description="Disordered" evidence="7">
    <location>
        <begin position="611"/>
        <end position="644"/>
    </location>
</feature>
<dbReference type="AlphaFoldDB" id="A0A5B0NXV9"/>
<name>A0A5B0NXV9_PUCGR</name>
<dbReference type="OrthoDB" id="3437960at2759"/>
<evidence type="ECO:0000256" key="4">
    <source>
        <dbReference type="ARBA" id="ARBA00023125"/>
    </source>
</evidence>
<evidence type="ECO:0008006" key="12">
    <source>
        <dbReference type="Google" id="ProtNLM"/>
    </source>
</evidence>
<keyword evidence="6" id="KW-0539">Nucleus</keyword>
<feature type="compositionally biased region" description="Polar residues" evidence="7">
    <location>
        <begin position="617"/>
        <end position="637"/>
    </location>
</feature>
<feature type="compositionally biased region" description="Polar residues" evidence="7">
    <location>
        <begin position="1"/>
        <end position="21"/>
    </location>
</feature>
<feature type="compositionally biased region" description="Polar residues" evidence="7">
    <location>
        <begin position="501"/>
        <end position="518"/>
    </location>
</feature>
<evidence type="ECO:0000256" key="6">
    <source>
        <dbReference type="ARBA" id="ARBA00023242"/>
    </source>
</evidence>
<keyword evidence="5" id="KW-0804">Transcription</keyword>
<feature type="compositionally biased region" description="Low complexity" evidence="7">
    <location>
        <begin position="177"/>
        <end position="192"/>
    </location>
</feature>
<evidence type="ECO:0000256" key="1">
    <source>
        <dbReference type="ARBA" id="ARBA00004123"/>
    </source>
</evidence>
<dbReference type="GO" id="GO:0042795">
    <property type="term" value="P:snRNA transcription by RNA polymerase II"/>
    <property type="evidence" value="ECO:0007669"/>
    <property type="project" value="TreeGrafter"/>
</dbReference>
<dbReference type="GO" id="GO:0001006">
    <property type="term" value="F:RNA polymerase III type 3 promoter sequence-specific DNA binding"/>
    <property type="evidence" value="ECO:0007669"/>
    <property type="project" value="TreeGrafter"/>
</dbReference>
<dbReference type="InterPro" id="IPR022042">
    <property type="entry name" value="snRNA-activating_su3"/>
</dbReference>
<feature type="region of interest" description="Disordered" evidence="7">
    <location>
        <begin position="489"/>
        <end position="540"/>
    </location>
</feature>
<evidence type="ECO:0000256" key="3">
    <source>
        <dbReference type="ARBA" id="ARBA00023015"/>
    </source>
</evidence>
<dbReference type="GO" id="GO:0019185">
    <property type="term" value="C:snRNA-activating protein complex"/>
    <property type="evidence" value="ECO:0007669"/>
    <property type="project" value="TreeGrafter"/>
</dbReference>
<dbReference type="EMBL" id="VDEP01000373">
    <property type="protein sequence ID" value="KAA1093724.1"/>
    <property type="molecule type" value="Genomic_DNA"/>
</dbReference>
<keyword evidence="4" id="KW-0238">DNA-binding</keyword>